<dbReference type="PANTHER" id="PTHR13833">
    <property type="match status" value="1"/>
</dbReference>
<dbReference type="InterPro" id="IPR011042">
    <property type="entry name" value="6-blade_b-propeller_TolB-like"/>
</dbReference>
<dbReference type="PANTHER" id="PTHR13833:SF71">
    <property type="entry name" value="NHL DOMAIN-CONTAINING PROTEIN"/>
    <property type="match status" value="1"/>
</dbReference>
<dbReference type="InterPro" id="IPR001258">
    <property type="entry name" value="NHL_repeat"/>
</dbReference>
<feature type="repeat" description="NHL" evidence="2">
    <location>
        <begin position="331"/>
        <end position="374"/>
    </location>
</feature>
<dbReference type="InterPro" id="IPR026444">
    <property type="entry name" value="Secre_tail"/>
</dbReference>
<dbReference type="SUPFAM" id="SSF101898">
    <property type="entry name" value="NHL repeat"/>
    <property type="match status" value="1"/>
</dbReference>
<feature type="domain" description="Teneurin NHL" evidence="4">
    <location>
        <begin position="222"/>
        <end position="271"/>
    </location>
</feature>
<name>A0A2S7SYD4_9BACT</name>
<dbReference type="AlphaFoldDB" id="A0A2S7SYD4"/>
<feature type="domain" description="Secretion system C-terminal sorting" evidence="3">
    <location>
        <begin position="388"/>
        <end position="457"/>
    </location>
</feature>
<feature type="repeat" description="NHL" evidence="2">
    <location>
        <begin position="279"/>
        <end position="318"/>
    </location>
</feature>
<feature type="repeat" description="NHL" evidence="2">
    <location>
        <begin position="107"/>
        <end position="144"/>
    </location>
</feature>
<dbReference type="InterPro" id="IPR056822">
    <property type="entry name" value="TEN_NHL"/>
</dbReference>
<dbReference type="Pfam" id="PF01436">
    <property type="entry name" value="NHL"/>
    <property type="match status" value="3"/>
</dbReference>
<dbReference type="CDD" id="cd14953">
    <property type="entry name" value="NHL_like_1"/>
    <property type="match status" value="1"/>
</dbReference>
<evidence type="ECO:0000259" key="3">
    <source>
        <dbReference type="Pfam" id="PF18962"/>
    </source>
</evidence>
<keyword evidence="6" id="KW-1185">Reference proteome</keyword>
<dbReference type="PROSITE" id="PS51125">
    <property type="entry name" value="NHL"/>
    <property type="match status" value="3"/>
</dbReference>
<accession>A0A2S7SYD4</accession>
<gene>
    <name evidence="5" type="ORF">CJD36_009050</name>
</gene>
<evidence type="ECO:0000313" key="5">
    <source>
        <dbReference type="EMBL" id="PQJ11929.1"/>
    </source>
</evidence>
<organism evidence="5 6">
    <name type="scientific">Flavipsychrobacter stenotrophus</name>
    <dbReference type="NCBI Taxonomy" id="2077091"/>
    <lineage>
        <taxon>Bacteria</taxon>
        <taxon>Pseudomonadati</taxon>
        <taxon>Bacteroidota</taxon>
        <taxon>Chitinophagia</taxon>
        <taxon>Chitinophagales</taxon>
        <taxon>Chitinophagaceae</taxon>
        <taxon>Flavipsychrobacter</taxon>
    </lineage>
</organism>
<dbReference type="NCBIfam" id="TIGR04183">
    <property type="entry name" value="Por_Secre_tail"/>
    <property type="match status" value="1"/>
</dbReference>
<dbReference type="Proteomes" id="UP000239872">
    <property type="component" value="Unassembled WGS sequence"/>
</dbReference>
<evidence type="ECO:0000259" key="4">
    <source>
        <dbReference type="Pfam" id="PF25021"/>
    </source>
</evidence>
<evidence type="ECO:0000256" key="1">
    <source>
        <dbReference type="ARBA" id="ARBA00022737"/>
    </source>
</evidence>
<dbReference type="Pfam" id="PF25021">
    <property type="entry name" value="TEN_NHL"/>
    <property type="match status" value="3"/>
</dbReference>
<evidence type="ECO:0000256" key="2">
    <source>
        <dbReference type="PROSITE-ProRule" id="PRU00504"/>
    </source>
</evidence>
<sequence length="464" mass="48325">MLFNFPFLNTHYLITLPIQAMKAFLSFFLLLISAGLRAQHINTMAGDGTVGFGGDNNPATAASMNGPYGVAVDALGNVYFADRANHRVRKINTAGIITTIGGTGLPGFSGDNAPATDAQINDPNGVAVDAGGNVYVTDRANNRVRRISITGVITTVAGNGSTVFNGDGIPATDASVISPRGVAVDAIGNIYIADQGYNRVRKVNHLGIISTIAGTGVAGFFGDNGPATNARLAGPYSIAIDGMGNVFVADVDNERIRRISPTGIIKTVAGTGTASYNGDSIAATAAHLFEPIGVAVNSTGDLFIADAWNQRVRKVTPAGVITTVAGTGVAGFSGDGGSAVAAQFKNIYGIAINSNGNIIVSDNGNNRIRYLHTPVGVENVEPGKGINVYPNPSADGRFKIDLSSLKSEQVTIVVTDMMGREVYKESSIDGQLMYINAGLVTGIYMVSVRDAVNIYKRRLFVSGK</sequence>
<evidence type="ECO:0000313" key="6">
    <source>
        <dbReference type="Proteomes" id="UP000239872"/>
    </source>
</evidence>
<feature type="domain" description="Teneurin NHL" evidence="4">
    <location>
        <begin position="54"/>
        <end position="102"/>
    </location>
</feature>
<proteinExistence type="predicted"/>
<comment type="caution">
    <text evidence="5">The sequence shown here is derived from an EMBL/GenBank/DDBJ whole genome shotgun (WGS) entry which is preliminary data.</text>
</comment>
<dbReference type="Pfam" id="PF18962">
    <property type="entry name" value="Por_Secre_tail"/>
    <property type="match status" value="1"/>
</dbReference>
<keyword evidence="1" id="KW-0677">Repeat</keyword>
<protein>
    <submittedName>
        <fullName evidence="5">Uncharacterized protein</fullName>
    </submittedName>
</protein>
<dbReference type="EMBL" id="PPSL01000002">
    <property type="protein sequence ID" value="PQJ11929.1"/>
    <property type="molecule type" value="Genomic_DNA"/>
</dbReference>
<dbReference type="Gene3D" id="2.120.10.30">
    <property type="entry name" value="TolB, C-terminal domain"/>
    <property type="match status" value="3"/>
</dbReference>
<feature type="domain" description="Teneurin NHL" evidence="4">
    <location>
        <begin position="166"/>
        <end position="215"/>
    </location>
</feature>
<reference evidence="5 6" key="1">
    <citation type="submission" date="2018-01" db="EMBL/GenBank/DDBJ databases">
        <title>A novel member of the phylum Bacteroidetes isolated from glacier ice.</title>
        <authorList>
            <person name="Liu Q."/>
            <person name="Xin Y.-H."/>
        </authorList>
    </citation>
    <scope>NUCLEOTIDE SEQUENCE [LARGE SCALE GENOMIC DNA]</scope>
    <source>
        <strain evidence="5 6">RB1R16</strain>
    </source>
</reference>